<sequence length="126" mass="14841">MRDPWLHHDTLHHILSLPSALSSRNRDSLLHATRYQSSTLQSLCPLVQARRVARWRALSDDTLVGRWFPKSIWRRERCTVCLLTLRLAPSFNWVIIRPEVRLSWLRTKRHLSPSAVKANCHLQFAR</sequence>
<organism evidence="1 2">
    <name type="scientific">Trichonephila clavipes</name>
    <name type="common">Golden silk orbweaver</name>
    <name type="synonym">Nephila clavipes</name>
    <dbReference type="NCBI Taxonomy" id="2585209"/>
    <lineage>
        <taxon>Eukaryota</taxon>
        <taxon>Metazoa</taxon>
        <taxon>Ecdysozoa</taxon>
        <taxon>Arthropoda</taxon>
        <taxon>Chelicerata</taxon>
        <taxon>Arachnida</taxon>
        <taxon>Araneae</taxon>
        <taxon>Araneomorphae</taxon>
        <taxon>Entelegynae</taxon>
        <taxon>Araneoidea</taxon>
        <taxon>Nephilidae</taxon>
        <taxon>Trichonephila</taxon>
    </lineage>
</organism>
<dbReference type="EMBL" id="BMAU01021343">
    <property type="protein sequence ID" value="GFY17036.1"/>
    <property type="molecule type" value="Genomic_DNA"/>
</dbReference>
<proteinExistence type="predicted"/>
<keyword evidence="2" id="KW-1185">Reference proteome</keyword>
<protein>
    <submittedName>
        <fullName evidence="1">Uncharacterized protein</fullName>
    </submittedName>
</protein>
<evidence type="ECO:0000313" key="1">
    <source>
        <dbReference type="EMBL" id="GFY17036.1"/>
    </source>
</evidence>
<dbReference type="AlphaFoldDB" id="A0A8X6SP56"/>
<gene>
    <name evidence="1" type="ORF">TNCV_1088121</name>
</gene>
<dbReference type="Proteomes" id="UP000887159">
    <property type="component" value="Unassembled WGS sequence"/>
</dbReference>
<accession>A0A8X6SP56</accession>
<evidence type="ECO:0000313" key="2">
    <source>
        <dbReference type="Proteomes" id="UP000887159"/>
    </source>
</evidence>
<reference evidence="1" key="1">
    <citation type="submission" date="2020-08" db="EMBL/GenBank/DDBJ databases">
        <title>Multicomponent nature underlies the extraordinary mechanical properties of spider dragline silk.</title>
        <authorList>
            <person name="Kono N."/>
            <person name="Nakamura H."/>
            <person name="Mori M."/>
            <person name="Yoshida Y."/>
            <person name="Ohtoshi R."/>
            <person name="Malay A.D."/>
            <person name="Moran D.A.P."/>
            <person name="Tomita M."/>
            <person name="Numata K."/>
            <person name="Arakawa K."/>
        </authorList>
    </citation>
    <scope>NUCLEOTIDE SEQUENCE</scope>
</reference>
<name>A0A8X6SP56_TRICX</name>
<comment type="caution">
    <text evidence="1">The sequence shown here is derived from an EMBL/GenBank/DDBJ whole genome shotgun (WGS) entry which is preliminary data.</text>
</comment>